<keyword evidence="1" id="KW-1133">Transmembrane helix</keyword>
<keyword evidence="2" id="KW-0830">Ubiquinone</keyword>
<reference evidence="2 3" key="1">
    <citation type="journal article" date="2007" name="PLoS Genet.">
        <title>Patterns and implications of gene gain and loss in the evolution of Prochlorococcus.</title>
        <authorList>
            <person name="Kettler G.C."/>
            <person name="Martiny A.C."/>
            <person name="Huang K."/>
            <person name="Zucker J."/>
            <person name="Coleman M.L."/>
            <person name="Rodrigue S."/>
            <person name="Chen F."/>
            <person name="Lapidus A."/>
            <person name="Ferriera S."/>
            <person name="Johnson J."/>
            <person name="Steglich C."/>
            <person name="Church G.M."/>
            <person name="Richardson P."/>
            <person name="Chisholm S.W."/>
        </authorList>
    </citation>
    <scope>NUCLEOTIDE SEQUENCE [LARGE SCALE GENOMIC DNA]</scope>
    <source>
        <strain evidence="2 3">MIT 9303</strain>
    </source>
</reference>
<sequence length="91" mass="9928">MTSFDQVFFSSKLILMVLAWGLALLLSFGLRFWGLLHPEPFVIRPLLVALLLFAPAVGLGIWVMREGFPTVDSGSLVNGKGESLNCDSESS</sequence>
<organism evidence="2 3">
    <name type="scientific">Prochlorococcus marinus (strain MIT 9303)</name>
    <dbReference type="NCBI Taxonomy" id="59922"/>
    <lineage>
        <taxon>Bacteria</taxon>
        <taxon>Bacillati</taxon>
        <taxon>Cyanobacteriota</taxon>
        <taxon>Cyanophyceae</taxon>
        <taxon>Synechococcales</taxon>
        <taxon>Prochlorococcaceae</taxon>
        <taxon>Prochlorococcus</taxon>
    </lineage>
</organism>
<accession>A2CE30</accession>
<dbReference type="BioCyc" id="PMAR59922:G1G80-2644-MONOMER"/>
<evidence type="ECO:0000256" key="1">
    <source>
        <dbReference type="SAM" id="Phobius"/>
    </source>
</evidence>
<dbReference type="AlphaFoldDB" id="A2CE30"/>
<dbReference type="Proteomes" id="UP000002274">
    <property type="component" value="Chromosome"/>
</dbReference>
<name>A2CE30_PROM3</name>
<evidence type="ECO:0000313" key="3">
    <source>
        <dbReference type="Proteomes" id="UP000002274"/>
    </source>
</evidence>
<dbReference type="KEGG" id="pmf:P9303_30101"/>
<keyword evidence="1" id="KW-0472">Membrane</keyword>
<feature type="transmembrane region" description="Helical" evidence="1">
    <location>
        <begin position="13"/>
        <end position="34"/>
    </location>
</feature>
<dbReference type="EMBL" id="CP000554">
    <property type="protein sequence ID" value="ABM79740.1"/>
    <property type="molecule type" value="Genomic_DNA"/>
</dbReference>
<gene>
    <name evidence="2" type="ordered locus">P9303_30101</name>
</gene>
<keyword evidence="1" id="KW-0812">Transmembrane</keyword>
<dbReference type="STRING" id="59922.P9303_30101"/>
<proteinExistence type="predicted"/>
<protein>
    <submittedName>
        <fullName evidence="2">Possible NADH-Ubiquinone/plastoquinone</fullName>
    </submittedName>
</protein>
<dbReference type="HOGENOM" id="CLU_200610_0_0_3"/>
<evidence type="ECO:0000313" key="2">
    <source>
        <dbReference type="EMBL" id="ABM79740.1"/>
    </source>
</evidence>
<feature type="transmembrane region" description="Helical" evidence="1">
    <location>
        <begin position="46"/>
        <end position="64"/>
    </location>
</feature>